<comment type="caution">
    <text evidence="1">The sequence shown here is derived from an EMBL/GenBank/DDBJ whole genome shotgun (WGS) entry which is preliminary data.</text>
</comment>
<organism evidence="1 2">
    <name type="scientific">Actinidia rufa</name>
    <dbReference type="NCBI Taxonomy" id="165716"/>
    <lineage>
        <taxon>Eukaryota</taxon>
        <taxon>Viridiplantae</taxon>
        <taxon>Streptophyta</taxon>
        <taxon>Embryophyta</taxon>
        <taxon>Tracheophyta</taxon>
        <taxon>Spermatophyta</taxon>
        <taxon>Magnoliopsida</taxon>
        <taxon>eudicotyledons</taxon>
        <taxon>Gunneridae</taxon>
        <taxon>Pentapetalae</taxon>
        <taxon>asterids</taxon>
        <taxon>Ericales</taxon>
        <taxon>Actinidiaceae</taxon>
        <taxon>Actinidia</taxon>
    </lineage>
</organism>
<sequence length="173" mass="19231">MKKNGFKLWWLKGGKHSEVSVSMELCRLDRQDDAGGISRKAVKGFLSKLERLVWNFVMLMLLKQNGEFLEVKTHNNPKSIFNGGWMGVGKVLVDCGFHGLGSVEVSESVSNCNPTCGIVNQVSEVGLIVDFILCMTRLFTLFIVNSTGTLSYWMHNELNISDTFHSIAKALSA</sequence>
<reference evidence="1 2" key="1">
    <citation type="submission" date="2019-07" db="EMBL/GenBank/DDBJ databases">
        <title>De Novo Assembly of kiwifruit Actinidia rufa.</title>
        <authorList>
            <person name="Sugita-Konishi S."/>
            <person name="Sato K."/>
            <person name="Mori E."/>
            <person name="Abe Y."/>
            <person name="Kisaki G."/>
            <person name="Hamano K."/>
            <person name="Suezawa K."/>
            <person name="Otani M."/>
            <person name="Fukuda T."/>
            <person name="Manabe T."/>
            <person name="Gomi K."/>
            <person name="Tabuchi M."/>
            <person name="Akimitsu K."/>
            <person name="Kataoka I."/>
        </authorList>
    </citation>
    <scope>NUCLEOTIDE SEQUENCE [LARGE SCALE GENOMIC DNA]</scope>
    <source>
        <strain evidence="2">cv. Fuchu</strain>
    </source>
</reference>
<dbReference type="AlphaFoldDB" id="A0A7J0FA97"/>
<evidence type="ECO:0000313" key="2">
    <source>
        <dbReference type="Proteomes" id="UP000585474"/>
    </source>
</evidence>
<proteinExistence type="predicted"/>
<protein>
    <submittedName>
        <fullName evidence="1">Uncharacterized protein</fullName>
    </submittedName>
</protein>
<dbReference type="EMBL" id="BJWL01000010">
    <property type="protein sequence ID" value="GFY95632.1"/>
    <property type="molecule type" value="Genomic_DNA"/>
</dbReference>
<dbReference type="Proteomes" id="UP000585474">
    <property type="component" value="Unassembled WGS sequence"/>
</dbReference>
<keyword evidence="2" id="KW-1185">Reference proteome</keyword>
<gene>
    <name evidence="1" type="ORF">Acr_10g0010170</name>
</gene>
<name>A0A7J0FA97_9ERIC</name>
<accession>A0A7J0FA97</accession>
<evidence type="ECO:0000313" key="1">
    <source>
        <dbReference type="EMBL" id="GFY95632.1"/>
    </source>
</evidence>